<feature type="region of interest" description="Disordered" evidence="1">
    <location>
        <begin position="219"/>
        <end position="268"/>
    </location>
</feature>
<feature type="compositionally biased region" description="Low complexity" evidence="1">
    <location>
        <begin position="181"/>
        <end position="192"/>
    </location>
</feature>
<organism evidence="2 3">
    <name type="scientific">Exophiala sideris</name>
    <dbReference type="NCBI Taxonomy" id="1016849"/>
    <lineage>
        <taxon>Eukaryota</taxon>
        <taxon>Fungi</taxon>
        <taxon>Dikarya</taxon>
        <taxon>Ascomycota</taxon>
        <taxon>Pezizomycotina</taxon>
        <taxon>Eurotiomycetes</taxon>
        <taxon>Chaetothyriomycetidae</taxon>
        <taxon>Chaetothyriales</taxon>
        <taxon>Herpotrichiellaceae</taxon>
        <taxon>Exophiala</taxon>
    </lineage>
</organism>
<dbReference type="AlphaFoldDB" id="A0A0D1X7P1"/>
<sequence>MAAADYFASGARPPLEQNNSLYPPPPPQRASSSQPTFGRIPVQQSHPSPLNPAQSPYPPPPYQPLNSEQYPPQNTEHKPSVHFTPGGSPAGQHRPSFGGQPRLDSFSGSHPNYQAQQMAPYQPSPYIPQGYPYQQPPVFQQPQYQPRPSYSASDAYGPGYTSDPEAHRRKHKSRSRRISDNSRSTNTDALLGAAGGSLIGDLIFPGLGTVGGALVGWVGGKDYGKHRKWREDKRDSEQDRWERKFADRSRSRSRSRERRRDGHHRRRS</sequence>
<feature type="compositionally biased region" description="Basic residues" evidence="1">
    <location>
        <begin position="251"/>
        <end position="268"/>
    </location>
</feature>
<dbReference type="Proteomes" id="UP000053599">
    <property type="component" value="Unassembled WGS sequence"/>
</dbReference>
<feature type="compositionally biased region" description="Low complexity" evidence="1">
    <location>
        <begin position="127"/>
        <end position="151"/>
    </location>
</feature>
<evidence type="ECO:0000256" key="1">
    <source>
        <dbReference type="SAM" id="MobiDB-lite"/>
    </source>
</evidence>
<dbReference type="HOGENOM" id="CLU_1061867_0_0_1"/>
<feature type="compositionally biased region" description="Basic residues" evidence="1">
    <location>
        <begin position="167"/>
        <end position="176"/>
    </location>
</feature>
<dbReference type="EMBL" id="KN846952">
    <property type="protein sequence ID" value="KIV83861.1"/>
    <property type="molecule type" value="Genomic_DNA"/>
</dbReference>
<evidence type="ECO:0000313" key="2">
    <source>
        <dbReference type="EMBL" id="KIV83861.1"/>
    </source>
</evidence>
<protein>
    <submittedName>
        <fullName evidence="2">Uncharacterized protein</fullName>
    </submittedName>
</protein>
<feature type="compositionally biased region" description="Basic and acidic residues" evidence="1">
    <location>
        <begin position="229"/>
        <end position="250"/>
    </location>
</feature>
<name>A0A0D1X7P1_9EURO</name>
<feature type="compositionally biased region" description="Polar residues" evidence="1">
    <location>
        <begin position="106"/>
        <end position="119"/>
    </location>
</feature>
<proteinExistence type="predicted"/>
<reference evidence="2 3" key="1">
    <citation type="submission" date="2015-01" db="EMBL/GenBank/DDBJ databases">
        <title>The Genome Sequence of Exophiala sideris CBS121828.</title>
        <authorList>
            <consortium name="The Broad Institute Genomics Platform"/>
            <person name="Cuomo C."/>
            <person name="de Hoog S."/>
            <person name="Gorbushina A."/>
            <person name="Stielow B."/>
            <person name="Teixiera M."/>
            <person name="Abouelleil A."/>
            <person name="Chapman S.B."/>
            <person name="Priest M."/>
            <person name="Young S.K."/>
            <person name="Wortman J."/>
            <person name="Nusbaum C."/>
            <person name="Birren B."/>
        </authorList>
    </citation>
    <scope>NUCLEOTIDE SEQUENCE [LARGE SCALE GENOMIC DNA]</scope>
    <source>
        <strain evidence="2 3">CBS 121828</strain>
    </source>
</reference>
<feature type="region of interest" description="Disordered" evidence="1">
    <location>
        <begin position="1"/>
        <end position="192"/>
    </location>
</feature>
<evidence type="ECO:0000313" key="3">
    <source>
        <dbReference type="Proteomes" id="UP000053599"/>
    </source>
</evidence>
<gene>
    <name evidence="2" type="ORF">PV11_05850</name>
</gene>
<dbReference type="OrthoDB" id="4160109at2759"/>
<accession>A0A0D1X7P1</accession>
<feature type="compositionally biased region" description="Polar residues" evidence="1">
    <location>
        <begin position="29"/>
        <end position="46"/>
    </location>
</feature>